<evidence type="ECO:0000313" key="3">
    <source>
        <dbReference type="EnsemblMetazoa" id="tetur14g00820.1"/>
    </source>
</evidence>
<evidence type="ECO:0000313" key="4">
    <source>
        <dbReference type="Proteomes" id="UP000015104"/>
    </source>
</evidence>
<dbReference type="AlphaFoldDB" id="T1KL17"/>
<dbReference type="EnsemblMetazoa" id="tetur14g00820.1">
    <property type="protein sequence ID" value="tetur14g00820.1"/>
    <property type="gene ID" value="tetur14g00820"/>
</dbReference>
<feature type="region of interest" description="Disordered" evidence="2">
    <location>
        <begin position="394"/>
        <end position="423"/>
    </location>
</feature>
<keyword evidence="1" id="KW-0175">Coiled coil</keyword>
<feature type="coiled-coil region" evidence="1">
    <location>
        <begin position="102"/>
        <end position="195"/>
    </location>
</feature>
<dbReference type="eggNOG" id="ENOG502SC0B">
    <property type="taxonomic scope" value="Eukaryota"/>
</dbReference>
<dbReference type="Proteomes" id="UP000015104">
    <property type="component" value="Unassembled WGS sequence"/>
</dbReference>
<accession>T1KL17</accession>
<dbReference type="STRING" id="32264.T1KL17"/>
<reference evidence="4" key="1">
    <citation type="submission" date="2011-08" db="EMBL/GenBank/DDBJ databases">
        <authorList>
            <person name="Rombauts S."/>
        </authorList>
    </citation>
    <scope>NUCLEOTIDE SEQUENCE</scope>
    <source>
        <strain evidence="4">London</strain>
    </source>
</reference>
<feature type="coiled-coil region" evidence="1">
    <location>
        <begin position="27"/>
        <end position="78"/>
    </location>
</feature>
<reference evidence="3" key="2">
    <citation type="submission" date="2015-06" db="UniProtKB">
        <authorList>
            <consortium name="EnsemblMetazoa"/>
        </authorList>
    </citation>
    <scope>IDENTIFICATION</scope>
</reference>
<dbReference type="OrthoDB" id="2436455at2759"/>
<feature type="compositionally biased region" description="Polar residues" evidence="2">
    <location>
        <begin position="413"/>
        <end position="423"/>
    </location>
</feature>
<proteinExistence type="predicted"/>
<evidence type="ECO:0000256" key="2">
    <source>
        <dbReference type="SAM" id="MobiDB-lite"/>
    </source>
</evidence>
<feature type="compositionally biased region" description="Low complexity" evidence="2">
    <location>
        <begin position="449"/>
        <end position="464"/>
    </location>
</feature>
<dbReference type="KEGG" id="tut:107365329"/>
<keyword evidence="4" id="KW-1185">Reference proteome</keyword>
<protein>
    <submittedName>
        <fullName evidence="3">Uncharacterized protein</fullName>
    </submittedName>
</protein>
<name>T1KL17_TETUR</name>
<feature type="coiled-coil region" evidence="1">
    <location>
        <begin position="223"/>
        <end position="362"/>
    </location>
</feature>
<sequence length="566" mass="65610">MSTPMIKTPLRDRNRCQSQNNKEYHMNRELMDMRKKYNNERARADDMELEAKSKDSVIRKLREELEVVRKRVHLQNDEMANMVSLEVHDKLKSEFEVLKVKHESISSDLKFAQSQVKDLEEELRSSWNSNQDLSAKFEGAMKDMENIAKEFVDYTDLKAKYEDLLQRYKLVSVENEELQQTLESLKEQRKEDLLNESGIFTPLSVEAPALDAEPISLFTEMMMKDQEEELEKVKISNDRMKNELDELKTKLLSMDRLQQEVETLNAQLNLTKSRLSDSYRDLKNCITKREADKRRSAEQIKKLEQKSTIWEKELTSLRKTCNDLITRNGELTKRCSDLEEIVHELSRKNTELQDEVKILDESFIMERRTKERFAEENRHLEKMLQREQFILSQSVRMPPPPPPSSSSSYQSSNTLSNTNQINPNATFSISTPICPKAVKNSANHTHYASSSISSASSTRSSQFESIKKRRPLPPGTGRALAMADEEGEFMDPRNLTDLKNGRCEPDPEDPMKRLSILQGRNSLCRPHLKSSYPVEMQDVNITEIAIKQGSSNQSRLRAETFTIPFK</sequence>
<dbReference type="SUPFAM" id="SSF90257">
    <property type="entry name" value="Myosin rod fragments"/>
    <property type="match status" value="1"/>
</dbReference>
<evidence type="ECO:0000256" key="1">
    <source>
        <dbReference type="SAM" id="Coils"/>
    </source>
</evidence>
<gene>
    <name evidence="3" type="primary">107365329</name>
</gene>
<dbReference type="HOGENOM" id="CLU_481753_0_0_1"/>
<organism evidence="3 4">
    <name type="scientific">Tetranychus urticae</name>
    <name type="common">Two-spotted spider mite</name>
    <dbReference type="NCBI Taxonomy" id="32264"/>
    <lineage>
        <taxon>Eukaryota</taxon>
        <taxon>Metazoa</taxon>
        <taxon>Ecdysozoa</taxon>
        <taxon>Arthropoda</taxon>
        <taxon>Chelicerata</taxon>
        <taxon>Arachnida</taxon>
        <taxon>Acari</taxon>
        <taxon>Acariformes</taxon>
        <taxon>Trombidiformes</taxon>
        <taxon>Prostigmata</taxon>
        <taxon>Eleutherengona</taxon>
        <taxon>Raphignathae</taxon>
        <taxon>Tetranychoidea</taxon>
        <taxon>Tetranychidae</taxon>
        <taxon>Tetranychus</taxon>
    </lineage>
</organism>
<dbReference type="OMA" id="QNDEMAN"/>
<dbReference type="EMBL" id="CAEY01000202">
    <property type="status" value="NOT_ANNOTATED_CDS"/>
    <property type="molecule type" value="Genomic_DNA"/>
</dbReference>
<feature type="region of interest" description="Disordered" evidence="2">
    <location>
        <begin position="448"/>
        <end position="478"/>
    </location>
</feature>